<protein>
    <submittedName>
        <fullName evidence="2">Uncharacterized protein</fullName>
    </submittedName>
</protein>
<organism evidence="2">
    <name type="scientific">Trachysalambria curvirostris nimavirus</name>
    <dbReference type="NCBI Taxonomy" id="2984282"/>
    <lineage>
        <taxon>Viruses</taxon>
        <taxon>Viruses incertae sedis</taxon>
        <taxon>Naldaviricetes</taxon>
        <taxon>Nimaviridae</taxon>
    </lineage>
</organism>
<proteinExistence type="predicted"/>
<feature type="compositionally biased region" description="Basic residues" evidence="1">
    <location>
        <begin position="1"/>
        <end position="12"/>
    </location>
</feature>
<accession>A0A9C7EZ35</accession>
<feature type="compositionally biased region" description="Low complexity" evidence="1">
    <location>
        <begin position="76"/>
        <end position="91"/>
    </location>
</feature>
<reference evidence="2" key="1">
    <citation type="submission" date="2022-10" db="EMBL/GenBank/DDBJ databases">
        <title>Genome sequences of endogenous nimaviruses in decapod crustaceans.</title>
        <authorList>
            <person name="Kawato S."/>
            <person name="Nozaki R."/>
            <person name="Kondo H."/>
            <person name="Hirono I."/>
        </authorList>
    </citation>
    <scope>NUCLEOTIDE SEQUENCE</scope>
    <source>
        <strain evidence="2">Ube2021</strain>
    </source>
</reference>
<dbReference type="EMBL" id="LC738880">
    <property type="protein sequence ID" value="BDT63067.1"/>
    <property type="molecule type" value="Genomic_DNA"/>
</dbReference>
<feature type="compositionally biased region" description="Basic residues" evidence="1">
    <location>
        <begin position="31"/>
        <end position="75"/>
    </location>
</feature>
<evidence type="ECO:0000313" key="2">
    <source>
        <dbReference type="EMBL" id="BDT63067.1"/>
    </source>
</evidence>
<evidence type="ECO:0000256" key="1">
    <source>
        <dbReference type="SAM" id="MobiDB-lite"/>
    </source>
</evidence>
<sequence>MGSSKIKCKRCKKANDNDWPSSSKTAEGKPSTKRKRGSSKTAKRKTLVAKETKKKRGRPRKSPKNPPKVQRKNQSKKSFSGPFSGSIVLST</sequence>
<name>A0A9C7EZ35_9VIRU</name>
<feature type="region of interest" description="Disordered" evidence="1">
    <location>
        <begin position="1"/>
        <end position="91"/>
    </location>
</feature>